<protein>
    <submittedName>
        <fullName evidence="2">DUF3391 domain-containing protein</fullName>
    </submittedName>
</protein>
<reference evidence="2 3" key="1">
    <citation type="submission" date="2022-10" db="EMBL/GenBank/DDBJ databases">
        <title>Erythrobacter sp. sf7 Genome sequencing.</title>
        <authorList>
            <person name="Park S."/>
        </authorList>
    </citation>
    <scope>NUCLEOTIDE SEQUENCE [LARGE SCALE GENOMIC DNA]</scope>
    <source>
        <strain evidence="3">sf7</strain>
    </source>
</reference>
<dbReference type="PROSITE" id="PS51832">
    <property type="entry name" value="HD_GYP"/>
    <property type="match status" value="1"/>
</dbReference>
<dbReference type="PANTHER" id="PTHR43155:SF2">
    <property type="entry name" value="CYCLIC DI-GMP PHOSPHODIESTERASE PA4108"/>
    <property type="match status" value="1"/>
</dbReference>
<dbReference type="Proteomes" id="UP001216558">
    <property type="component" value="Unassembled WGS sequence"/>
</dbReference>
<accession>A0ABT5JRH8</accession>
<comment type="caution">
    <text evidence="2">The sequence shown here is derived from an EMBL/GenBank/DDBJ whole genome shotgun (WGS) entry which is preliminary data.</text>
</comment>
<dbReference type="InterPro" id="IPR037522">
    <property type="entry name" value="HD_GYP_dom"/>
</dbReference>
<dbReference type="Pfam" id="PF11871">
    <property type="entry name" value="DUF3391"/>
    <property type="match status" value="1"/>
</dbReference>
<gene>
    <name evidence="2" type="ORF">OIK40_08800</name>
</gene>
<feature type="domain" description="HD-GYP" evidence="1">
    <location>
        <begin position="148"/>
        <end position="343"/>
    </location>
</feature>
<dbReference type="Pfam" id="PF13487">
    <property type="entry name" value="HD_5"/>
    <property type="match status" value="1"/>
</dbReference>
<name>A0ABT5JRH8_9SPHN</name>
<organism evidence="2 3">
    <name type="scientific">Erythrobacter fulvus</name>
    <dbReference type="NCBI Taxonomy" id="2987523"/>
    <lineage>
        <taxon>Bacteria</taxon>
        <taxon>Pseudomonadati</taxon>
        <taxon>Pseudomonadota</taxon>
        <taxon>Alphaproteobacteria</taxon>
        <taxon>Sphingomonadales</taxon>
        <taxon>Erythrobacteraceae</taxon>
        <taxon>Erythrobacter/Porphyrobacter group</taxon>
        <taxon>Erythrobacter</taxon>
    </lineage>
</organism>
<dbReference type="InterPro" id="IPR021812">
    <property type="entry name" value="DUF3391"/>
</dbReference>
<evidence type="ECO:0000259" key="1">
    <source>
        <dbReference type="PROSITE" id="PS51832"/>
    </source>
</evidence>
<dbReference type="EMBL" id="JAQQXQ010000006">
    <property type="protein sequence ID" value="MDC8754738.1"/>
    <property type="molecule type" value="Genomic_DNA"/>
</dbReference>
<dbReference type="RefSeq" id="WP_273677893.1">
    <property type="nucleotide sequence ID" value="NZ_JAQQXQ010000006.1"/>
</dbReference>
<proteinExistence type="predicted"/>
<sequence length="421" mass="46856">MLKHIELSDLELGMFVQKMEGSWFDHPFWKSNFLIEDQKRLQLLKESNLRGVVIDTTKGKDVSAPVAEARASADKPRSIVSKRINAINTRTKREDAASMPVSIDKELHAAQAVANKAKERLHRTFMDARLGKALNVKAIEPIVNDILASVRRNPQAFSSLMRCKLKNETMFRHALSVSALMVSLARKMKLPPNEVHNCGLAGLLLDVGVNYLPQNLDPPNGDYRNADPKIWQQHVLLGYRSLLNDDGLSQPVLEAVLQHHERIDGSGFPNGLEGAKITTFARMAAICDTFDFLLSHTNTTVALDPAAAIEQMKTMEGAFDEEIFHHFIESVGLYPVGSFVRLHSGKLAMVVDEDHKDHMRPVVQAFYSFATGEQIAPHRIELARSGEEDRILGIADISGLGLPEGGYLREMIFLSTYKNAA</sequence>
<evidence type="ECO:0000313" key="2">
    <source>
        <dbReference type="EMBL" id="MDC8754738.1"/>
    </source>
</evidence>
<dbReference type="Gene3D" id="1.10.3210.10">
    <property type="entry name" value="Hypothetical protein af1432"/>
    <property type="match status" value="1"/>
</dbReference>
<dbReference type="CDD" id="cd00077">
    <property type="entry name" value="HDc"/>
    <property type="match status" value="1"/>
</dbReference>
<dbReference type="PANTHER" id="PTHR43155">
    <property type="entry name" value="CYCLIC DI-GMP PHOSPHODIESTERASE PA4108-RELATED"/>
    <property type="match status" value="1"/>
</dbReference>
<keyword evidence="3" id="KW-1185">Reference proteome</keyword>
<dbReference type="SUPFAM" id="SSF109604">
    <property type="entry name" value="HD-domain/PDEase-like"/>
    <property type="match status" value="1"/>
</dbReference>
<dbReference type="InterPro" id="IPR003607">
    <property type="entry name" value="HD/PDEase_dom"/>
</dbReference>
<evidence type="ECO:0000313" key="3">
    <source>
        <dbReference type="Proteomes" id="UP001216558"/>
    </source>
</evidence>